<dbReference type="PANTHER" id="PTHR30487">
    <property type="entry name" value="TYPE 4 PREPILIN-LIKE PROTEINS LEADER PEPTIDE-PROCESSING ENZYME"/>
    <property type="match status" value="1"/>
</dbReference>
<sequence>MWWLISVGVLAGAGAGWCARRTATRFVGDAAVRRGWCESSCAAGVAVAVWCGSSGREPEPALVPAAVLLGWWCVSLAATDWCARRLPNILTLPGFAVVVVLAGFTGQAPAAVIGGVLLAAAYLLLYLCAPGSLGAGDVKLALGVGALAALGGGGAWVWAALLAPAFTAAAGCVALVRARSRPSRPEPDAASPTSVPHGPAMCAATVLALLATHLP</sequence>
<dbReference type="PANTHER" id="PTHR30487:SF0">
    <property type="entry name" value="PREPILIN LEADER PEPTIDASE_N-METHYLTRANSFERASE-RELATED"/>
    <property type="match status" value="1"/>
</dbReference>
<reference evidence="4 5" key="1">
    <citation type="submission" date="2017-05" db="EMBL/GenBank/DDBJ databases">
        <title>Isolation of Rhodococcus sp. S2-17 biodegrading of BP-3.</title>
        <authorList>
            <person name="Lee Y."/>
            <person name="Kim K.H."/>
            <person name="Chun B.H."/>
            <person name="Jung H.S."/>
            <person name="Jeon C.O."/>
        </authorList>
    </citation>
    <scope>NUCLEOTIDE SEQUENCE [LARGE SCALE GENOMIC DNA]</scope>
    <source>
        <strain evidence="4 5">S2-17</strain>
    </source>
</reference>
<dbReference type="AlphaFoldDB" id="A0A2S2BW21"/>
<evidence type="ECO:0000313" key="5">
    <source>
        <dbReference type="Proteomes" id="UP000245711"/>
    </source>
</evidence>
<dbReference type="KEGG" id="roz:CBI38_16040"/>
<accession>A0A2S2BW21</accession>
<feature type="transmembrane region" description="Helical" evidence="2">
    <location>
        <begin position="155"/>
        <end position="176"/>
    </location>
</feature>
<dbReference type="Gene3D" id="1.20.120.1220">
    <property type="match status" value="1"/>
</dbReference>
<dbReference type="InterPro" id="IPR050882">
    <property type="entry name" value="Prepilin_peptidase/N-MTase"/>
</dbReference>
<evidence type="ECO:0000259" key="3">
    <source>
        <dbReference type="Pfam" id="PF01478"/>
    </source>
</evidence>
<evidence type="ECO:0000256" key="1">
    <source>
        <dbReference type="ARBA" id="ARBA00005801"/>
    </source>
</evidence>
<proteinExistence type="inferred from homology"/>
<dbReference type="InterPro" id="IPR000045">
    <property type="entry name" value="Prepilin_IV_endopep_pep"/>
</dbReference>
<comment type="similarity">
    <text evidence="1">Belongs to the peptidase A24 family.</text>
</comment>
<protein>
    <submittedName>
        <fullName evidence="4">Peptidase</fullName>
    </submittedName>
</protein>
<name>A0A2S2BW21_9NOCA</name>
<feature type="domain" description="Prepilin type IV endopeptidase peptidase" evidence="3">
    <location>
        <begin position="68"/>
        <end position="153"/>
    </location>
</feature>
<keyword evidence="2" id="KW-1133">Transmembrane helix</keyword>
<evidence type="ECO:0000256" key="2">
    <source>
        <dbReference type="SAM" id="Phobius"/>
    </source>
</evidence>
<dbReference type="GO" id="GO:0004190">
    <property type="term" value="F:aspartic-type endopeptidase activity"/>
    <property type="evidence" value="ECO:0007669"/>
    <property type="project" value="InterPro"/>
</dbReference>
<keyword evidence="5" id="KW-1185">Reference proteome</keyword>
<dbReference type="RefSeq" id="WP_109330299.1">
    <property type="nucleotide sequence ID" value="NZ_CP021354.1"/>
</dbReference>
<dbReference type="OrthoDB" id="4428077at2"/>
<dbReference type="EMBL" id="CP021354">
    <property type="protein sequence ID" value="AWK72840.1"/>
    <property type="molecule type" value="Genomic_DNA"/>
</dbReference>
<evidence type="ECO:0000313" key="4">
    <source>
        <dbReference type="EMBL" id="AWK72840.1"/>
    </source>
</evidence>
<keyword evidence="2" id="KW-0472">Membrane</keyword>
<organism evidence="4 5">
    <name type="scientific">Rhodococcus oxybenzonivorans</name>
    <dbReference type="NCBI Taxonomy" id="1990687"/>
    <lineage>
        <taxon>Bacteria</taxon>
        <taxon>Bacillati</taxon>
        <taxon>Actinomycetota</taxon>
        <taxon>Actinomycetes</taxon>
        <taxon>Mycobacteriales</taxon>
        <taxon>Nocardiaceae</taxon>
        <taxon>Rhodococcus</taxon>
    </lineage>
</organism>
<gene>
    <name evidence="4" type="ORF">CBI38_16040</name>
</gene>
<dbReference type="Proteomes" id="UP000245711">
    <property type="component" value="Chromosome"/>
</dbReference>
<dbReference type="Pfam" id="PF01478">
    <property type="entry name" value="Peptidase_A24"/>
    <property type="match status" value="1"/>
</dbReference>
<dbReference type="GO" id="GO:0006465">
    <property type="term" value="P:signal peptide processing"/>
    <property type="evidence" value="ECO:0007669"/>
    <property type="project" value="TreeGrafter"/>
</dbReference>
<feature type="transmembrane region" description="Helical" evidence="2">
    <location>
        <begin position="95"/>
        <end position="125"/>
    </location>
</feature>
<keyword evidence="2" id="KW-0812">Transmembrane</keyword>
<dbReference type="GO" id="GO:0005886">
    <property type="term" value="C:plasma membrane"/>
    <property type="evidence" value="ECO:0007669"/>
    <property type="project" value="TreeGrafter"/>
</dbReference>